<dbReference type="Pfam" id="PF12833">
    <property type="entry name" value="HTH_18"/>
    <property type="match status" value="1"/>
</dbReference>
<evidence type="ECO:0000256" key="7">
    <source>
        <dbReference type="SAM" id="Coils"/>
    </source>
</evidence>
<feature type="modified residue" description="4-aspartylphosphate" evidence="6">
    <location>
        <position position="54"/>
    </location>
</feature>
<evidence type="ECO:0000256" key="6">
    <source>
        <dbReference type="PROSITE-ProRule" id="PRU00169"/>
    </source>
</evidence>
<feature type="domain" description="Response regulatory" evidence="9">
    <location>
        <begin position="2"/>
        <end position="119"/>
    </location>
</feature>
<dbReference type="Pfam" id="PF00072">
    <property type="entry name" value="Response_reg"/>
    <property type="match status" value="1"/>
</dbReference>
<comment type="caution">
    <text evidence="10">The sequence shown here is derived from an EMBL/GenBank/DDBJ whole genome shotgun (WGS) entry which is preliminary data.</text>
</comment>
<dbReference type="PROSITE" id="PS01124">
    <property type="entry name" value="HTH_ARAC_FAMILY_2"/>
    <property type="match status" value="1"/>
</dbReference>
<dbReference type="PANTHER" id="PTHR43280:SF2">
    <property type="entry name" value="HTH-TYPE TRANSCRIPTIONAL REGULATOR EXSA"/>
    <property type="match status" value="1"/>
</dbReference>
<organism evidence="10 11">
    <name type="scientific">Candidatus Eisenbergiella pullistercoris</name>
    <dbReference type="NCBI Taxonomy" id="2838555"/>
    <lineage>
        <taxon>Bacteria</taxon>
        <taxon>Bacillati</taxon>
        <taxon>Bacillota</taxon>
        <taxon>Clostridia</taxon>
        <taxon>Lachnospirales</taxon>
        <taxon>Lachnospiraceae</taxon>
        <taxon>Eisenbergiella</taxon>
    </lineage>
</organism>
<evidence type="ECO:0000256" key="4">
    <source>
        <dbReference type="ARBA" id="ARBA00023163"/>
    </source>
</evidence>
<keyword evidence="4" id="KW-0804">Transcription</keyword>
<reference evidence="10" key="1">
    <citation type="journal article" date="2021" name="PeerJ">
        <title>Extensive microbial diversity within the chicken gut microbiome revealed by metagenomics and culture.</title>
        <authorList>
            <person name="Gilroy R."/>
            <person name="Ravi A."/>
            <person name="Getino M."/>
            <person name="Pursley I."/>
            <person name="Horton D.L."/>
            <person name="Alikhan N.F."/>
            <person name="Baker D."/>
            <person name="Gharbi K."/>
            <person name="Hall N."/>
            <person name="Watson M."/>
            <person name="Adriaenssens E.M."/>
            <person name="Foster-Nyarko E."/>
            <person name="Jarju S."/>
            <person name="Secka A."/>
            <person name="Antonio M."/>
            <person name="Oren A."/>
            <person name="Chaudhuri R.R."/>
            <person name="La Ragione R."/>
            <person name="Hildebrand F."/>
            <person name="Pallen M.J."/>
        </authorList>
    </citation>
    <scope>NUCLEOTIDE SEQUENCE</scope>
    <source>
        <strain evidence="10">ChiSxjej3B15-24422</strain>
    </source>
</reference>
<feature type="coiled-coil region" evidence="7">
    <location>
        <begin position="108"/>
        <end position="166"/>
    </location>
</feature>
<evidence type="ECO:0000313" key="11">
    <source>
        <dbReference type="Proteomes" id="UP000824007"/>
    </source>
</evidence>
<keyword evidence="6" id="KW-0597">Phosphoprotein</keyword>
<dbReference type="SMART" id="SM00342">
    <property type="entry name" value="HTH_ARAC"/>
    <property type="match status" value="1"/>
</dbReference>
<dbReference type="GO" id="GO:0043565">
    <property type="term" value="F:sequence-specific DNA binding"/>
    <property type="evidence" value="ECO:0007669"/>
    <property type="project" value="InterPro"/>
</dbReference>
<dbReference type="Proteomes" id="UP000824007">
    <property type="component" value="Unassembled WGS sequence"/>
</dbReference>
<name>A0A9D1YS82_9FIRM</name>
<evidence type="ECO:0000256" key="5">
    <source>
        <dbReference type="ARBA" id="ARBA00024867"/>
    </source>
</evidence>
<protein>
    <recommendedName>
        <fullName evidence="1">Stage 0 sporulation protein A homolog</fullName>
    </recommendedName>
</protein>
<dbReference type="AlphaFoldDB" id="A0A9D1YS82"/>
<dbReference type="GO" id="GO:0003700">
    <property type="term" value="F:DNA-binding transcription factor activity"/>
    <property type="evidence" value="ECO:0007669"/>
    <property type="project" value="InterPro"/>
</dbReference>
<dbReference type="InterPro" id="IPR009057">
    <property type="entry name" value="Homeodomain-like_sf"/>
</dbReference>
<comment type="function">
    <text evidence="5">May play the central regulatory role in sporulation. It may be an element of the effector pathway responsible for the activation of sporulation genes in response to nutritional stress. Spo0A may act in concert with spo0H (a sigma factor) to control the expression of some genes that are critical to the sporulation process.</text>
</comment>
<reference evidence="10" key="2">
    <citation type="submission" date="2021-04" db="EMBL/GenBank/DDBJ databases">
        <authorList>
            <person name="Gilroy R."/>
        </authorList>
    </citation>
    <scope>NUCLEOTIDE SEQUENCE</scope>
    <source>
        <strain evidence="10">ChiSxjej3B15-24422</strain>
    </source>
</reference>
<accession>A0A9D1YS82</accession>
<dbReference type="SUPFAM" id="SSF46689">
    <property type="entry name" value="Homeodomain-like"/>
    <property type="match status" value="2"/>
</dbReference>
<dbReference type="SMART" id="SM00448">
    <property type="entry name" value="REC"/>
    <property type="match status" value="1"/>
</dbReference>
<evidence type="ECO:0000313" key="10">
    <source>
        <dbReference type="EMBL" id="HIY61443.1"/>
    </source>
</evidence>
<evidence type="ECO:0000256" key="3">
    <source>
        <dbReference type="ARBA" id="ARBA00023125"/>
    </source>
</evidence>
<dbReference type="EMBL" id="DXDD01000152">
    <property type="protein sequence ID" value="HIY61443.1"/>
    <property type="molecule type" value="Genomic_DNA"/>
</dbReference>
<dbReference type="InterPro" id="IPR018060">
    <property type="entry name" value="HTH_AraC"/>
</dbReference>
<dbReference type="InterPro" id="IPR001789">
    <property type="entry name" value="Sig_transdc_resp-reg_receiver"/>
</dbReference>
<evidence type="ECO:0000256" key="2">
    <source>
        <dbReference type="ARBA" id="ARBA00023015"/>
    </source>
</evidence>
<evidence type="ECO:0000256" key="1">
    <source>
        <dbReference type="ARBA" id="ARBA00018672"/>
    </source>
</evidence>
<dbReference type="GO" id="GO:0000160">
    <property type="term" value="P:phosphorelay signal transduction system"/>
    <property type="evidence" value="ECO:0007669"/>
    <property type="project" value="InterPro"/>
</dbReference>
<evidence type="ECO:0000259" key="9">
    <source>
        <dbReference type="PROSITE" id="PS50110"/>
    </source>
</evidence>
<keyword evidence="3" id="KW-0238">DNA-binding</keyword>
<dbReference type="InterPro" id="IPR011006">
    <property type="entry name" value="CheY-like_superfamily"/>
</dbReference>
<keyword evidence="7" id="KW-0175">Coiled coil</keyword>
<proteinExistence type="predicted"/>
<dbReference type="SUPFAM" id="SSF52172">
    <property type="entry name" value="CheY-like"/>
    <property type="match status" value="1"/>
</dbReference>
<evidence type="ECO:0000259" key="8">
    <source>
        <dbReference type="PROSITE" id="PS01124"/>
    </source>
</evidence>
<sequence>MKIIIVEDEAAIRDGLEGILKKLSPSYEVVGKAAGGMEGLELARKRKPDVILLDIRMPDMDGLTMLAQLKREGIRAIALVLTAYSDFSYARQALELGVQSYLLKPVRMNELKRAMEQAESSLLQKEKDAVLLSRESVVRGAMTGILARSEETVAALEKSYQIGEKEPLGLFVVWLGSGYEKNRGITERILEEVAGHAEGFRSVVTSFGEYFHFSMLVYHMQPEKDWEAYFASRVVPMLEANTGNRALCAWSDCGSIFDLAEAGKRLHRLLDWRLTLGPGVLVSERAVRSSHPAPLVYPSEMNVRLKRAVIRRNEEDFLACMKELTDACRSGCHDPRQIKETILLFLWTIVNTAREYMALEESGLKLQNVLSEVMNAFTWEKMEQILQALFLLVINRKTEGEGALSPLVRKAKRLIEEYYASQITLEEAARQLAVSPEYLSRQYKKETGLSFTEDLRRVKVEKVKTLLLGTTLNLTRIAAMTGFSDPKYMSRVFKEEVGVLPAEYRQMGT</sequence>
<feature type="domain" description="HTH araC/xylS-type" evidence="8">
    <location>
        <begin position="409"/>
        <end position="507"/>
    </location>
</feature>
<dbReference type="Gene3D" id="3.40.50.2300">
    <property type="match status" value="1"/>
</dbReference>
<gene>
    <name evidence="10" type="ORF">H9831_12330</name>
</gene>
<dbReference type="PROSITE" id="PS50110">
    <property type="entry name" value="RESPONSE_REGULATORY"/>
    <property type="match status" value="1"/>
</dbReference>
<dbReference type="CDD" id="cd17536">
    <property type="entry name" value="REC_YesN-like"/>
    <property type="match status" value="1"/>
</dbReference>
<dbReference type="PANTHER" id="PTHR43280">
    <property type="entry name" value="ARAC-FAMILY TRANSCRIPTIONAL REGULATOR"/>
    <property type="match status" value="1"/>
</dbReference>
<keyword evidence="2" id="KW-0805">Transcription regulation</keyword>
<dbReference type="Gene3D" id="1.10.10.60">
    <property type="entry name" value="Homeodomain-like"/>
    <property type="match status" value="2"/>
</dbReference>